<name>A0A7R8WPZ2_9CRUS</name>
<proteinExistence type="inferred from homology"/>
<gene>
    <name evidence="5" type="ORF">CTOB1V02_LOCUS12456</name>
</gene>
<evidence type="ECO:0000313" key="5">
    <source>
        <dbReference type="EMBL" id="CAD7234640.1"/>
    </source>
</evidence>
<protein>
    <submittedName>
        <fullName evidence="5">Uncharacterized protein</fullName>
    </submittedName>
</protein>
<dbReference type="Gene3D" id="3.90.1720.10">
    <property type="entry name" value="endopeptidase domain like (from Nostoc punctiforme)"/>
    <property type="match status" value="1"/>
</dbReference>
<evidence type="ECO:0000256" key="3">
    <source>
        <dbReference type="ARBA" id="ARBA00022801"/>
    </source>
</evidence>
<dbReference type="PANTHER" id="PTHR13943:SF77">
    <property type="entry name" value="LRAT DOMAIN-CONTAINING PROTEIN"/>
    <property type="match status" value="1"/>
</dbReference>
<dbReference type="Pfam" id="PF04970">
    <property type="entry name" value="LRAT"/>
    <property type="match status" value="1"/>
</dbReference>
<comment type="similarity">
    <text evidence="1">Belongs to the H-rev107 family.</text>
</comment>
<keyword evidence="4" id="KW-0443">Lipid metabolism</keyword>
<dbReference type="InterPro" id="IPR007053">
    <property type="entry name" value="LRAT_dom"/>
</dbReference>
<dbReference type="GO" id="GO:0005737">
    <property type="term" value="C:cytoplasm"/>
    <property type="evidence" value="ECO:0007669"/>
    <property type="project" value="TreeGrafter"/>
</dbReference>
<organism evidence="5">
    <name type="scientific">Cyprideis torosa</name>
    <dbReference type="NCBI Taxonomy" id="163714"/>
    <lineage>
        <taxon>Eukaryota</taxon>
        <taxon>Metazoa</taxon>
        <taxon>Ecdysozoa</taxon>
        <taxon>Arthropoda</taxon>
        <taxon>Crustacea</taxon>
        <taxon>Oligostraca</taxon>
        <taxon>Ostracoda</taxon>
        <taxon>Podocopa</taxon>
        <taxon>Podocopida</taxon>
        <taxon>Cytherocopina</taxon>
        <taxon>Cytheroidea</taxon>
        <taxon>Cytherideidae</taxon>
        <taxon>Cyprideis</taxon>
    </lineage>
</organism>
<dbReference type="PROSITE" id="PS51934">
    <property type="entry name" value="LRAT"/>
    <property type="match status" value="1"/>
</dbReference>
<dbReference type="OrthoDB" id="421951at2759"/>
<keyword evidence="3" id="KW-0378">Hydrolase</keyword>
<reference evidence="5" key="1">
    <citation type="submission" date="2020-11" db="EMBL/GenBank/DDBJ databases">
        <authorList>
            <person name="Tran Van P."/>
        </authorList>
    </citation>
    <scope>NUCLEOTIDE SEQUENCE</scope>
</reference>
<dbReference type="GO" id="GO:0004623">
    <property type="term" value="F:phospholipase A2 activity"/>
    <property type="evidence" value="ECO:0007669"/>
    <property type="project" value="TreeGrafter"/>
</dbReference>
<dbReference type="AlphaFoldDB" id="A0A7R8WPZ2"/>
<evidence type="ECO:0000256" key="4">
    <source>
        <dbReference type="ARBA" id="ARBA00023098"/>
    </source>
</evidence>
<dbReference type="EMBL" id="OB669353">
    <property type="protein sequence ID" value="CAD7234640.1"/>
    <property type="molecule type" value="Genomic_DNA"/>
</dbReference>
<sequence length="398" mass="43439">MPLQLLRYDKEPQELQQSDGITQAQFLFGISGNLERRSLLSESGSGRLAGKDSTRLCKGRIVIICHCAVPTINSSLIARDPEPTNPLSSELKMYTSDWYSWRNRNELYQLLEKGDIIQQKIERSGFMKVLPQMEHWAIVLAFVEGKPLIAHVVNDGSGSSSGVGSMASGGIASSAGLASNAPLVFSGGSALASAGSASLSPGLTLGSGAVLVLSELAMGGSGGLVLLSGGGMISSGSLSLASSSVASSSEGGGPVKWDALDAIWSQGQEYRKHNFKDREWTPSPFPEMLERVYSEHKKGTPYHLMKYNCEQFAHYCRYGKRYSGQVAAFSKDVRWWTFGLLFRECSDLQSMRKYNSVNMPEYEEVQLGEHETETVFEVEDSNEVESFLRNVQDNANST</sequence>
<dbReference type="PANTHER" id="PTHR13943">
    <property type="entry name" value="HRAS-LIKE SUPPRESSOR - RELATED"/>
    <property type="match status" value="1"/>
</dbReference>
<dbReference type="GO" id="GO:0070292">
    <property type="term" value="P:N-acylphosphatidylethanolamine metabolic process"/>
    <property type="evidence" value="ECO:0007669"/>
    <property type="project" value="TreeGrafter"/>
</dbReference>
<evidence type="ECO:0000256" key="1">
    <source>
        <dbReference type="ARBA" id="ARBA00007824"/>
    </source>
</evidence>
<evidence type="ECO:0000256" key="2">
    <source>
        <dbReference type="ARBA" id="ARBA00022679"/>
    </source>
</evidence>
<keyword evidence="2" id="KW-0808">Transferase</keyword>
<dbReference type="GO" id="GO:0016410">
    <property type="term" value="F:N-acyltransferase activity"/>
    <property type="evidence" value="ECO:0007669"/>
    <property type="project" value="TreeGrafter"/>
</dbReference>
<dbReference type="InterPro" id="IPR051496">
    <property type="entry name" value="H-rev107_PLA/AT"/>
</dbReference>
<dbReference type="GO" id="GO:0008970">
    <property type="term" value="F:phospholipase A1 activity"/>
    <property type="evidence" value="ECO:0007669"/>
    <property type="project" value="TreeGrafter"/>
</dbReference>
<accession>A0A7R8WPZ2</accession>